<name>A0AAW0QL95_9PEZI</name>
<accession>A0AAW0QL95</accession>
<dbReference type="EMBL" id="JAQQWP010000009">
    <property type="protein sequence ID" value="KAK8101993.1"/>
    <property type="molecule type" value="Genomic_DNA"/>
</dbReference>
<organism evidence="2 3">
    <name type="scientific">Apiospora kogelbergensis</name>
    <dbReference type="NCBI Taxonomy" id="1337665"/>
    <lineage>
        <taxon>Eukaryota</taxon>
        <taxon>Fungi</taxon>
        <taxon>Dikarya</taxon>
        <taxon>Ascomycota</taxon>
        <taxon>Pezizomycotina</taxon>
        <taxon>Sordariomycetes</taxon>
        <taxon>Xylariomycetidae</taxon>
        <taxon>Amphisphaeriales</taxon>
        <taxon>Apiosporaceae</taxon>
        <taxon>Apiospora</taxon>
    </lineage>
</organism>
<keyword evidence="3" id="KW-1185">Reference proteome</keyword>
<dbReference type="Proteomes" id="UP001392437">
    <property type="component" value="Unassembled WGS sequence"/>
</dbReference>
<evidence type="ECO:0000313" key="3">
    <source>
        <dbReference type="Proteomes" id="UP001392437"/>
    </source>
</evidence>
<feature type="compositionally biased region" description="Basic residues" evidence="1">
    <location>
        <begin position="13"/>
        <end position="27"/>
    </location>
</feature>
<sequence length="119" mass="13224">MQIHQGDTSPRPNKTRHRLATGSRVRRLPQDPGPFDEGAGPRVRRVGVSVDGDRGRECWSGLFGGQKAVGRKKVRVGFEATRDARRLDATQARDRQTWSGALPKIPILSTRALVRTLDE</sequence>
<protein>
    <submittedName>
        <fullName evidence="2">Uncharacterized protein</fullName>
    </submittedName>
</protein>
<gene>
    <name evidence="2" type="ORF">PG999_012367</name>
</gene>
<dbReference type="AlphaFoldDB" id="A0AAW0QL95"/>
<feature type="compositionally biased region" description="Polar residues" evidence="1">
    <location>
        <begin position="1"/>
        <end position="12"/>
    </location>
</feature>
<evidence type="ECO:0000313" key="2">
    <source>
        <dbReference type="EMBL" id="KAK8101993.1"/>
    </source>
</evidence>
<reference evidence="2 3" key="1">
    <citation type="submission" date="2023-01" db="EMBL/GenBank/DDBJ databases">
        <title>Analysis of 21 Apiospora genomes using comparative genomics revels a genus with tremendous synthesis potential of carbohydrate active enzymes and secondary metabolites.</title>
        <authorList>
            <person name="Sorensen T."/>
        </authorList>
    </citation>
    <scope>NUCLEOTIDE SEQUENCE [LARGE SCALE GENOMIC DNA]</scope>
    <source>
        <strain evidence="2 3">CBS 117206</strain>
    </source>
</reference>
<feature type="region of interest" description="Disordered" evidence="1">
    <location>
        <begin position="1"/>
        <end position="43"/>
    </location>
</feature>
<comment type="caution">
    <text evidence="2">The sequence shown here is derived from an EMBL/GenBank/DDBJ whole genome shotgun (WGS) entry which is preliminary data.</text>
</comment>
<evidence type="ECO:0000256" key="1">
    <source>
        <dbReference type="SAM" id="MobiDB-lite"/>
    </source>
</evidence>
<proteinExistence type="predicted"/>